<comment type="caution">
    <text evidence="1">The sequence shown here is derived from an EMBL/GenBank/DDBJ whole genome shotgun (WGS) entry which is preliminary data.</text>
</comment>
<dbReference type="Pfam" id="PF08757">
    <property type="entry name" value="CotH"/>
    <property type="match status" value="1"/>
</dbReference>
<dbReference type="Proteomes" id="UP000294535">
    <property type="component" value="Unassembled WGS sequence"/>
</dbReference>
<accession>A0A4R6T810</accession>
<reference evidence="1 2" key="1">
    <citation type="submission" date="2019-03" db="EMBL/GenBank/DDBJ databases">
        <title>Genomic Encyclopedia of Type Strains, Phase III (KMG-III): the genomes of soil and plant-associated and newly described type strains.</title>
        <authorList>
            <person name="Whitman W."/>
        </authorList>
    </citation>
    <scope>NUCLEOTIDE SEQUENCE [LARGE SCALE GENOMIC DNA]</scope>
    <source>
        <strain evidence="1 2">CECT 8446</strain>
    </source>
</reference>
<name>A0A4R6T810_9BACT</name>
<dbReference type="EMBL" id="SNYF01000005">
    <property type="protein sequence ID" value="TDQ18826.1"/>
    <property type="molecule type" value="Genomic_DNA"/>
</dbReference>
<protein>
    <submittedName>
        <fullName evidence="1">Spore coat protein H</fullName>
    </submittedName>
</protein>
<dbReference type="InterPro" id="IPR014867">
    <property type="entry name" value="Spore_coat_CotH_CotH2/3/7"/>
</dbReference>
<dbReference type="AlphaFoldDB" id="A0A4R6T810"/>
<sequence length="423" mass="48813">MKDSFLDGLNLITLNKEINSLAEMTRRFFLFLMIIFAWVSFDSKGFQTDEGPNFSNHSGKIQNQVNLELDSKELKNLKAVTGRKTNLNANRVLINEEEVTAVDIHTRGQTTLNFPRKSLSLDLEKSLEFGQGSRKVKMKHLILLSLAMDKYYVRNRLAFGMLQELGMLDFFYSYANLSVNQASQGIYFLVERPQDWAIQEIKSPIVIRRGYGHSIAKSKTEKNLSKEDTKKYVEAFKQIYHSSAMLSGESLYQPLSKIIDLENYMTWMAVNFLVRNGDYADEVFFYIDPKTGLFKVIPWDYDDIFSAIPHEGKMMQSVSSSKYIFSKEDDLDKKIADDPYLYSKYLEILKDVSARLSDSVLKEIFESTYAELYPYYSDPEILENVKFDLYPDASLDKLKQELASDFLLIQGARRLISLELGQN</sequence>
<proteinExistence type="predicted"/>
<gene>
    <name evidence="1" type="ORF">DFQ04_0634</name>
</gene>
<evidence type="ECO:0000313" key="1">
    <source>
        <dbReference type="EMBL" id="TDQ18826.1"/>
    </source>
</evidence>
<keyword evidence="2" id="KW-1185">Reference proteome</keyword>
<evidence type="ECO:0000313" key="2">
    <source>
        <dbReference type="Proteomes" id="UP000294535"/>
    </source>
</evidence>
<keyword evidence="1" id="KW-0167">Capsid protein</keyword>
<dbReference type="PANTHER" id="PTHR40050:SF1">
    <property type="entry name" value="INNER SPORE COAT PROTEIN H"/>
    <property type="match status" value="1"/>
</dbReference>
<dbReference type="PANTHER" id="PTHR40050">
    <property type="entry name" value="INNER SPORE COAT PROTEIN H"/>
    <property type="match status" value="1"/>
</dbReference>
<keyword evidence="1" id="KW-0946">Virion</keyword>
<organism evidence="1 2">
    <name type="scientific">Algoriphagus boseongensis</name>
    <dbReference type="NCBI Taxonomy" id="1442587"/>
    <lineage>
        <taxon>Bacteria</taxon>
        <taxon>Pseudomonadati</taxon>
        <taxon>Bacteroidota</taxon>
        <taxon>Cytophagia</taxon>
        <taxon>Cytophagales</taxon>
        <taxon>Cyclobacteriaceae</taxon>
        <taxon>Algoriphagus</taxon>
    </lineage>
</organism>